<dbReference type="EMBL" id="ML986518">
    <property type="protein sequence ID" value="KAF2272688.1"/>
    <property type="molecule type" value="Genomic_DNA"/>
</dbReference>
<dbReference type="Proteomes" id="UP000800097">
    <property type="component" value="Unassembled WGS sequence"/>
</dbReference>
<dbReference type="AlphaFoldDB" id="A0A6A6J9M2"/>
<evidence type="ECO:0000313" key="2">
    <source>
        <dbReference type="EMBL" id="KAF2272688.1"/>
    </source>
</evidence>
<keyword evidence="1" id="KW-0472">Membrane</keyword>
<accession>A0A6A6J9M2</accession>
<evidence type="ECO:0000313" key="3">
    <source>
        <dbReference type="Proteomes" id="UP000800097"/>
    </source>
</evidence>
<name>A0A6A6J9M2_WESOR</name>
<dbReference type="GeneID" id="54546878"/>
<feature type="transmembrane region" description="Helical" evidence="1">
    <location>
        <begin position="72"/>
        <end position="93"/>
    </location>
</feature>
<keyword evidence="3" id="KW-1185">Reference proteome</keyword>
<keyword evidence="1" id="KW-0812">Transmembrane</keyword>
<keyword evidence="1" id="KW-1133">Transmembrane helix</keyword>
<protein>
    <submittedName>
        <fullName evidence="2">Uncharacterized protein</fullName>
    </submittedName>
</protein>
<gene>
    <name evidence="2" type="ORF">EI97DRAFT_203034</name>
</gene>
<evidence type="ECO:0000256" key="1">
    <source>
        <dbReference type="SAM" id="Phobius"/>
    </source>
</evidence>
<proteinExistence type="predicted"/>
<dbReference type="RefSeq" id="XP_033650227.1">
    <property type="nucleotide sequence ID" value="XM_033793703.1"/>
</dbReference>
<sequence>MEDGGWMGDGGRGGSFWWELRANRREGRGKGKGGVAPASLSPTRATLAQLPAQVMRAWSSGHGGAARFEHGIVTHFILFCVLDARLLFLFAAVS</sequence>
<organism evidence="2 3">
    <name type="scientific">Westerdykella ornata</name>
    <dbReference type="NCBI Taxonomy" id="318751"/>
    <lineage>
        <taxon>Eukaryota</taxon>
        <taxon>Fungi</taxon>
        <taxon>Dikarya</taxon>
        <taxon>Ascomycota</taxon>
        <taxon>Pezizomycotina</taxon>
        <taxon>Dothideomycetes</taxon>
        <taxon>Pleosporomycetidae</taxon>
        <taxon>Pleosporales</taxon>
        <taxon>Sporormiaceae</taxon>
        <taxon>Westerdykella</taxon>
    </lineage>
</organism>
<reference evidence="2" key="1">
    <citation type="journal article" date="2020" name="Stud. Mycol.">
        <title>101 Dothideomycetes genomes: a test case for predicting lifestyles and emergence of pathogens.</title>
        <authorList>
            <person name="Haridas S."/>
            <person name="Albert R."/>
            <person name="Binder M."/>
            <person name="Bloem J."/>
            <person name="Labutti K."/>
            <person name="Salamov A."/>
            <person name="Andreopoulos B."/>
            <person name="Baker S."/>
            <person name="Barry K."/>
            <person name="Bills G."/>
            <person name="Bluhm B."/>
            <person name="Cannon C."/>
            <person name="Castanera R."/>
            <person name="Culley D."/>
            <person name="Daum C."/>
            <person name="Ezra D."/>
            <person name="Gonzalez J."/>
            <person name="Henrissat B."/>
            <person name="Kuo A."/>
            <person name="Liang C."/>
            <person name="Lipzen A."/>
            <person name="Lutzoni F."/>
            <person name="Magnuson J."/>
            <person name="Mondo S."/>
            <person name="Nolan M."/>
            <person name="Ohm R."/>
            <person name="Pangilinan J."/>
            <person name="Park H.-J."/>
            <person name="Ramirez L."/>
            <person name="Alfaro M."/>
            <person name="Sun H."/>
            <person name="Tritt A."/>
            <person name="Yoshinaga Y."/>
            <person name="Zwiers L.-H."/>
            <person name="Turgeon B."/>
            <person name="Goodwin S."/>
            <person name="Spatafora J."/>
            <person name="Crous P."/>
            <person name="Grigoriev I."/>
        </authorList>
    </citation>
    <scope>NUCLEOTIDE SEQUENCE</scope>
    <source>
        <strain evidence="2">CBS 379.55</strain>
    </source>
</reference>